<dbReference type="InterPro" id="IPR007487">
    <property type="entry name" value="ABC_transpt-TYRBP-like"/>
</dbReference>
<feature type="transmembrane region" description="Helical" evidence="9">
    <location>
        <begin position="340"/>
        <end position="363"/>
    </location>
</feature>
<dbReference type="GO" id="GO:0005524">
    <property type="term" value="F:ATP binding"/>
    <property type="evidence" value="ECO:0007669"/>
    <property type="project" value="UniProtKB-KW"/>
</dbReference>
<dbReference type="InterPro" id="IPR005467">
    <property type="entry name" value="His_kinase_dom"/>
</dbReference>
<dbReference type="RefSeq" id="WP_005211481.1">
    <property type="nucleotide sequence ID" value="NZ_KB291617.1"/>
</dbReference>
<dbReference type="PATRIC" id="fig|545697.3.peg.878"/>
<organism evidence="11 12">
    <name type="scientific">Clostridium celatum DSM 1785</name>
    <dbReference type="NCBI Taxonomy" id="545697"/>
    <lineage>
        <taxon>Bacteria</taxon>
        <taxon>Bacillati</taxon>
        <taxon>Bacillota</taxon>
        <taxon>Clostridia</taxon>
        <taxon>Eubacteriales</taxon>
        <taxon>Clostridiaceae</taxon>
        <taxon>Clostridium</taxon>
    </lineage>
</organism>
<evidence type="ECO:0000256" key="9">
    <source>
        <dbReference type="SAM" id="Phobius"/>
    </source>
</evidence>
<dbReference type="InterPro" id="IPR004358">
    <property type="entry name" value="Sig_transdc_His_kin-like_C"/>
</dbReference>
<dbReference type="PRINTS" id="PR00344">
    <property type="entry name" value="BCTRLSENSOR"/>
</dbReference>
<feature type="domain" description="Histidine kinase" evidence="10">
    <location>
        <begin position="393"/>
        <end position="608"/>
    </location>
</feature>
<evidence type="ECO:0000313" key="12">
    <source>
        <dbReference type="Proteomes" id="UP000010420"/>
    </source>
</evidence>
<dbReference type="InterPro" id="IPR036890">
    <property type="entry name" value="HATPase_C_sf"/>
</dbReference>
<keyword evidence="9" id="KW-1133">Transmembrane helix</keyword>
<dbReference type="InterPro" id="IPR036097">
    <property type="entry name" value="HisK_dim/P_sf"/>
</dbReference>
<keyword evidence="9" id="KW-0472">Membrane</keyword>
<dbReference type="Pfam" id="PF02518">
    <property type="entry name" value="HATPase_c"/>
    <property type="match status" value="1"/>
</dbReference>
<dbReference type="AlphaFoldDB" id="L1QK51"/>
<keyword evidence="12" id="KW-1185">Reference proteome</keyword>
<accession>L1QK51</accession>
<dbReference type="Pfam" id="PF04392">
    <property type="entry name" value="ABC_sub_bind"/>
    <property type="match status" value="1"/>
</dbReference>
<keyword evidence="8" id="KW-0902">Two-component regulatory system</keyword>
<dbReference type="eggNOG" id="COG2984">
    <property type="taxonomic scope" value="Bacteria"/>
</dbReference>
<gene>
    <name evidence="11" type="ORF">HMPREF0216_00891</name>
</gene>
<evidence type="ECO:0000256" key="7">
    <source>
        <dbReference type="ARBA" id="ARBA00022840"/>
    </source>
</evidence>
<dbReference type="Proteomes" id="UP000010420">
    <property type="component" value="Unassembled WGS sequence"/>
</dbReference>
<evidence type="ECO:0000256" key="5">
    <source>
        <dbReference type="ARBA" id="ARBA00022741"/>
    </source>
</evidence>
<dbReference type="SMART" id="SM00388">
    <property type="entry name" value="HisKA"/>
    <property type="match status" value="1"/>
</dbReference>
<dbReference type="Gene3D" id="3.30.565.10">
    <property type="entry name" value="Histidine kinase-like ATPase, C-terminal domain"/>
    <property type="match status" value="1"/>
</dbReference>
<dbReference type="CDD" id="cd00082">
    <property type="entry name" value="HisKA"/>
    <property type="match status" value="1"/>
</dbReference>
<keyword evidence="6 11" id="KW-0418">Kinase</keyword>
<dbReference type="InterPro" id="IPR003661">
    <property type="entry name" value="HisK_dim/P_dom"/>
</dbReference>
<dbReference type="PANTHER" id="PTHR43711:SF26">
    <property type="entry name" value="SENSOR HISTIDINE KINASE RCSC"/>
    <property type="match status" value="1"/>
</dbReference>
<keyword evidence="4" id="KW-0808">Transferase</keyword>
<comment type="catalytic activity">
    <reaction evidence="1">
        <text>ATP + protein L-histidine = ADP + protein N-phospho-L-histidine.</text>
        <dbReference type="EC" id="2.7.13.3"/>
    </reaction>
</comment>
<evidence type="ECO:0000256" key="2">
    <source>
        <dbReference type="ARBA" id="ARBA00012438"/>
    </source>
</evidence>
<evidence type="ECO:0000256" key="3">
    <source>
        <dbReference type="ARBA" id="ARBA00022553"/>
    </source>
</evidence>
<protein>
    <recommendedName>
        <fullName evidence="2">histidine kinase</fullName>
        <ecNumber evidence="2">2.7.13.3</ecNumber>
    </recommendedName>
</protein>
<dbReference type="STRING" id="545697.HMPREF0216_00891"/>
<evidence type="ECO:0000313" key="11">
    <source>
        <dbReference type="EMBL" id="EKY28369.1"/>
    </source>
</evidence>
<keyword evidence="7" id="KW-0067">ATP-binding</keyword>
<dbReference type="PANTHER" id="PTHR43711">
    <property type="entry name" value="TWO-COMPONENT HISTIDINE KINASE"/>
    <property type="match status" value="1"/>
</dbReference>
<keyword evidence="5" id="KW-0547">Nucleotide-binding</keyword>
<reference evidence="11 12" key="1">
    <citation type="submission" date="2012-05" db="EMBL/GenBank/DDBJ databases">
        <authorList>
            <person name="Weinstock G."/>
            <person name="Sodergren E."/>
            <person name="Lobos E.A."/>
            <person name="Fulton L."/>
            <person name="Fulton R."/>
            <person name="Courtney L."/>
            <person name="Fronick C."/>
            <person name="O'Laughlin M."/>
            <person name="Godfrey J."/>
            <person name="Wilson R.M."/>
            <person name="Miner T."/>
            <person name="Farmer C."/>
            <person name="Delehaunty K."/>
            <person name="Cordes M."/>
            <person name="Minx P."/>
            <person name="Tomlinson C."/>
            <person name="Chen J."/>
            <person name="Wollam A."/>
            <person name="Pepin K.H."/>
            <person name="Bhonagiri V."/>
            <person name="Zhang X."/>
            <person name="Suruliraj S."/>
            <person name="Warren W."/>
            <person name="Mitreva M."/>
            <person name="Mardis E.R."/>
            <person name="Wilson R.K."/>
        </authorList>
    </citation>
    <scope>NUCLEOTIDE SEQUENCE [LARGE SCALE GENOMIC DNA]</scope>
    <source>
        <strain evidence="11 12">DSM 1785</strain>
    </source>
</reference>
<evidence type="ECO:0000256" key="6">
    <source>
        <dbReference type="ARBA" id="ARBA00022777"/>
    </source>
</evidence>
<dbReference type="Gene3D" id="1.10.287.130">
    <property type="match status" value="1"/>
</dbReference>
<dbReference type="GO" id="GO:0000155">
    <property type="term" value="F:phosphorelay sensor kinase activity"/>
    <property type="evidence" value="ECO:0007669"/>
    <property type="project" value="InterPro"/>
</dbReference>
<proteinExistence type="predicted"/>
<dbReference type="InterPro" id="IPR003594">
    <property type="entry name" value="HATPase_dom"/>
</dbReference>
<dbReference type="OrthoDB" id="9813394at2"/>
<dbReference type="eggNOG" id="COG2205">
    <property type="taxonomic scope" value="Bacteria"/>
</dbReference>
<dbReference type="InterPro" id="IPR050736">
    <property type="entry name" value="Sensor_HK_Regulatory"/>
</dbReference>
<dbReference type="PROSITE" id="PS50109">
    <property type="entry name" value="HIS_KIN"/>
    <property type="match status" value="1"/>
</dbReference>
<dbReference type="FunFam" id="3.30.565.10:FF:000037">
    <property type="entry name" value="Hybrid sensor histidine kinase/response regulator"/>
    <property type="match status" value="1"/>
</dbReference>
<comment type="caution">
    <text evidence="11">The sequence shown here is derived from an EMBL/GenBank/DDBJ whole genome shotgun (WGS) entry which is preliminary data.</text>
</comment>
<dbReference type="SUPFAM" id="SSF47384">
    <property type="entry name" value="Homodimeric domain of signal transducing histidine kinase"/>
    <property type="match status" value="1"/>
</dbReference>
<evidence type="ECO:0000259" key="10">
    <source>
        <dbReference type="PROSITE" id="PS50109"/>
    </source>
</evidence>
<keyword evidence="9" id="KW-0812">Transmembrane</keyword>
<keyword evidence="3" id="KW-0597">Phosphoprotein</keyword>
<sequence length="634" mass="72991">MKGLKIKICLVISIILILICAPTKIYAAEKQMNKLNVLFITSGDYNSENFNDQIRGIKEGMNNNVNIRIEHMDIPCSNDKEQEEKFYRLISYNIESYGGFDAIIAADDKALEFCLKYRESLFKSMPVAFLGVKDDRIIKSAIEHDLVAGVKEFETIEDNIKIIREIHKNIDRIIFIDNDEFNNDIIKKYNEFTYENISTKKLSLEEFENKLSKLTRRDAIIVIYPNKLRDQDLSYLEFNKLIVQNSPNTPIYNASSCFWGEGSIGGKVIDYFNQGEKVGKIVLGMINGDDPKMLNILDDSTNKYIFDYTALKKFSVKVRDLPKEAEIINDPIDILKEYKYIIIGIIIGGMALISIVITLMLYIKYEKNYEKKILKAMHKAEEANKLKTHFISNISHELKTPINVILSAIHLAEIKNIDGDTKNYGIIKENCYRLIRLLNNIIDVEKSEVNDLQLEIKNTNIVNLIEDLVLSIVPYAEHKNLNIIFDTNEEEVVMAVDVNKIERIILNLLSNAIKFSKDNGNIEVKLKFTEEILEISIEDDGIGIENTDIDRIFERFIRVDNTFCRKNEGSGIGLSIVKCFVDLHEGRILVFSEINKGSKFVVEIPRKVIEEENNFNLEDKIRQNIKIELSDIYI</sequence>
<evidence type="ECO:0000256" key="8">
    <source>
        <dbReference type="ARBA" id="ARBA00023012"/>
    </source>
</evidence>
<dbReference type="SUPFAM" id="SSF55874">
    <property type="entry name" value="ATPase domain of HSP90 chaperone/DNA topoisomerase II/histidine kinase"/>
    <property type="match status" value="1"/>
</dbReference>
<dbReference type="Gene3D" id="3.40.50.2300">
    <property type="match status" value="2"/>
</dbReference>
<name>L1QK51_9CLOT</name>
<dbReference type="EC" id="2.7.13.3" evidence="2"/>
<evidence type="ECO:0000256" key="1">
    <source>
        <dbReference type="ARBA" id="ARBA00000085"/>
    </source>
</evidence>
<dbReference type="EMBL" id="AMEZ01000025">
    <property type="protein sequence ID" value="EKY28369.1"/>
    <property type="molecule type" value="Genomic_DNA"/>
</dbReference>
<evidence type="ECO:0000256" key="4">
    <source>
        <dbReference type="ARBA" id="ARBA00022679"/>
    </source>
</evidence>
<dbReference type="Pfam" id="PF00512">
    <property type="entry name" value="HisKA"/>
    <property type="match status" value="1"/>
</dbReference>
<dbReference type="HOGENOM" id="CLU_000445_89_20_9"/>
<dbReference type="SMART" id="SM00387">
    <property type="entry name" value="HATPase_c"/>
    <property type="match status" value="1"/>
</dbReference>